<sequence length="237" mass="27056">MSNSLLVIGQPMTRAEFKFKQLKLMANQPPIVHEINGYLNKIIGPFQEKIEEITTVGSFKFFPRVCGISGALLGVLLGLEFQLSNLKLMAAKVENNYFLGEGIKIDNFYYHFLEHQLGDGRSVYISPTFGANLCASFFGEKYTILTFREDNPGLRPTKEFSNWYREMGLYKFYLALALTPAELQGFGCSLDQHPADDKWRKSVEKYWGKLAADQFFSGYHNVSVDRALEIVNNYTRN</sequence>
<reference evidence="1 2" key="1">
    <citation type="submission" date="2019-12" db="EMBL/GenBank/DDBJ databases">
        <authorList>
            <person name="Wolfe R."/>
            <person name="Danczak R."/>
            <person name="Wilkins M."/>
        </authorList>
    </citation>
    <scope>NUCLEOTIDE SEQUENCE [LARGE SCALE GENOMIC DNA]</scope>
    <source>
        <strain evidence="1">X2_MaxBin.013</strain>
    </source>
</reference>
<evidence type="ECO:0000313" key="2">
    <source>
        <dbReference type="Proteomes" id="UP000488506"/>
    </source>
</evidence>
<dbReference type="EMBL" id="WPAF01000008">
    <property type="protein sequence ID" value="KAF0134405.1"/>
    <property type="molecule type" value="Genomic_DNA"/>
</dbReference>
<dbReference type="Proteomes" id="UP000488506">
    <property type="component" value="Unassembled WGS sequence"/>
</dbReference>
<organism evidence="1 2">
    <name type="scientific">Candidatus Saganbacteria bacterium</name>
    <dbReference type="NCBI Taxonomy" id="2575572"/>
    <lineage>
        <taxon>Bacteria</taxon>
        <taxon>Bacillati</taxon>
        <taxon>Saganbacteria</taxon>
    </lineage>
</organism>
<evidence type="ECO:0000313" key="1">
    <source>
        <dbReference type="EMBL" id="KAF0134405.1"/>
    </source>
</evidence>
<accession>A0A833L1B9</accession>
<dbReference type="AlphaFoldDB" id="A0A833L1B9"/>
<protein>
    <submittedName>
        <fullName evidence="1">Uncharacterized protein</fullName>
    </submittedName>
</protein>
<name>A0A833L1B9_UNCSA</name>
<comment type="caution">
    <text evidence="1">The sequence shown here is derived from an EMBL/GenBank/DDBJ whole genome shotgun (WGS) entry which is preliminary data.</text>
</comment>
<gene>
    <name evidence="1" type="ORF">FD145_630</name>
</gene>
<proteinExistence type="predicted"/>